<protein>
    <submittedName>
        <fullName evidence="2">Uncharacterized protein</fullName>
    </submittedName>
</protein>
<dbReference type="Proteomes" id="UP000256952">
    <property type="component" value="Plasmid CBM2613_p"/>
</dbReference>
<feature type="region of interest" description="Disordered" evidence="1">
    <location>
        <begin position="1"/>
        <end position="31"/>
    </location>
</feature>
<reference evidence="3" key="1">
    <citation type="submission" date="2018-01" db="EMBL/GenBank/DDBJ databases">
        <authorList>
            <person name="Gaut B.S."/>
            <person name="Morton B.R."/>
            <person name="Clegg M.T."/>
            <person name="Duvall M.R."/>
        </authorList>
    </citation>
    <scope>NUCLEOTIDE SEQUENCE [LARGE SCALE GENOMIC DNA]</scope>
    <source>
        <plasmid evidence="3">Plasmid cbm2613_p</plasmid>
    </source>
</reference>
<evidence type="ECO:0000313" key="3">
    <source>
        <dbReference type="Proteomes" id="UP000256952"/>
    </source>
</evidence>
<dbReference type="EMBL" id="LT976981">
    <property type="protein sequence ID" value="SOZ74571.1"/>
    <property type="molecule type" value="Genomic_DNA"/>
</dbReference>
<evidence type="ECO:0000256" key="1">
    <source>
        <dbReference type="SAM" id="MobiDB-lite"/>
    </source>
</evidence>
<sequence length="95" mass="10590">MRLENGKGGHKLNANPNPNPNPNPNTKRPCLPNIVVPRLETRSPAGGGRPAWLGKNPNRFLGHRTSVADTVKLAVPDEKTFEVMRQNVERSRYLQ</sequence>
<name>A0A375EDR3_9BURK</name>
<gene>
    <name evidence="2" type="ORF">CBM2613_P60006</name>
</gene>
<accession>A0A375EDR3</accession>
<dbReference type="AlphaFoldDB" id="A0A375EDR3"/>
<evidence type="ECO:0000313" key="2">
    <source>
        <dbReference type="EMBL" id="SOZ74571.1"/>
    </source>
</evidence>
<keyword evidence="2" id="KW-0614">Plasmid</keyword>
<organism evidence="2 3">
    <name type="scientific">Cupriavidus taiwanensis</name>
    <dbReference type="NCBI Taxonomy" id="164546"/>
    <lineage>
        <taxon>Bacteria</taxon>
        <taxon>Pseudomonadati</taxon>
        <taxon>Pseudomonadota</taxon>
        <taxon>Betaproteobacteria</taxon>
        <taxon>Burkholderiales</taxon>
        <taxon>Burkholderiaceae</taxon>
        <taxon>Cupriavidus</taxon>
    </lineage>
</organism>
<geneLocation type="plasmid" evidence="3">
    <name>cbm2613_p</name>
</geneLocation>
<proteinExistence type="predicted"/>